<dbReference type="InterPro" id="IPR001888">
    <property type="entry name" value="Transposase_1"/>
</dbReference>
<evidence type="ECO:0000313" key="1">
    <source>
        <dbReference type="EMBL" id="KAK6749654.1"/>
    </source>
</evidence>
<organism evidence="1 2">
    <name type="scientific">Necator americanus</name>
    <name type="common">Human hookworm</name>
    <dbReference type="NCBI Taxonomy" id="51031"/>
    <lineage>
        <taxon>Eukaryota</taxon>
        <taxon>Metazoa</taxon>
        <taxon>Ecdysozoa</taxon>
        <taxon>Nematoda</taxon>
        <taxon>Chromadorea</taxon>
        <taxon>Rhabditida</taxon>
        <taxon>Rhabditina</taxon>
        <taxon>Rhabditomorpha</taxon>
        <taxon>Strongyloidea</taxon>
        <taxon>Ancylostomatidae</taxon>
        <taxon>Bunostominae</taxon>
        <taxon>Necator</taxon>
    </lineage>
</organism>
<proteinExistence type="predicted"/>
<dbReference type="Pfam" id="PF01359">
    <property type="entry name" value="Transposase_1"/>
    <property type="match status" value="1"/>
</dbReference>
<dbReference type="InterPro" id="IPR036397">
    <property type="entry name" value="RNaseH_sf"/>
</dbReference>
<name>A0ABR1DGP5_NECAM</name>
<gene>
    <name evidence="1" type="primary">Necator_chrIV.g15249</name>
    <name evidence="1" type="ORF">RB195_001954</name>
</gene>
<dbReference type="PANTHER" id="PTHR46060">
    <property type="entry name" value="MARINER MOS1 TRANSPOSASE-LIKE PROTEIN"/>
    <property type="match status" value="1"/>
</dbReference>
<accession>A0ABR1DGP5</accession>
<evidence type="ECO:0000313" key="2">
    <source>
        <dbReference type="Proteomes" id="UP001303046"/>
    </source>
</evidence>
<dbReference type="Gene3D" id="3.30.420.10">
    <property type="entry name" value="Ribonuclease H-like superfamily/Ribonuclease H"/>
    <property type="match status" value="1"/>
</dbReference>
<dbReference type="Proteomes" id="UP001303046">
    <property type="component" value="Unassembled WGS sequence"/>
</dbReference>
<protein>
    <submittedName>
        <fullName evidence="1">Uncharacterized protein</fullName>
    </submittedName>
</protein>
<reference evidence="1 2" key="1">
    <citation type="submission" date="2023-08" db="EMBL/GenBank/DDBJ databases">
        <title>A Necator americanus chromosomal reference genome.</title>
        <authorList>
            <person name="Ilik V."/>
            <person name="Petrzelkova K.J."/>
            <person name="Pardy F."/>
            <person name="Fuh T."/>
            <person name="Niatou-Singa F.S."/>
            <person name="Gouil Q."/>
            <person name="Baker L."/>
            <person name="Ritchie M.E."/>
            <person name="Jex A.R."/>
            <person name="Gazzola D."/>
            <person name="Li H."/>
            <person name="Toshio Fujiwara R."/>
            <person name="Zhan B."/>
            <person name="Aroian R.V."/>
            <person name="Pafco B."/>
            <person name="Schwarz E.M."/>
        </authorList>
    </citation>
    <scope>NUCLEOTIDE SEQUENCE [LARGE SCALE GENOMIC DNA]</scope>
    <source>
        <strain evidence="1 2">Aroian</strain>
        <tissue evidence="1">Whole animal</tissue>
    </source>
</reference>
<keyword evidence="2" id="KW-1185">Reference proteome</keyword>
<sequence>MMVLYVNHTHKRAWCAADEMPDLFVKGEIHEKKVILSVWWGVHGTYRFELLPRSTAPNCKDWLTRSARSTRSSTTFACCTITRVLTSRRRLPRKFWSSDGKFYAPHCPDLAPSDNHLFRSLQHHLEEKRYDDRDHLENDLRSFFASKSPDFHAKGIRDFLRRWQKLFDVDGDYFVE</sequence>
<dbReference type="InterPro" id="IPR052709">
    <property type="entry name" value="Transposase-MT_Hybrid"/>
</dbReference>
<dbReference type="PANTHER" id="PTHR46060:SF1">
    <property type="entry name" value="MARINER MOS1 TRANSPOSASE-LIKE PROTEIN"/>
    <property type="match status" value="1"/>
</dbReference>
<comment type="caution">
    <text evidence="1">The sequence shown here is derived from an EMBL/GenBank/DDBJ whole genome shotgun (WGS) entry which is preliminary data.</text>
</comment>
<dbReference type="EMBL" id="JAVFWL010000004">
    <property type="protein sequence ID" value="KAK6749654.1"/>
    <property type="molecule type" value="Genomic_DNA"/>
</dbReference>